<feature type="compositionally biased region" description="Polar residues" evidence="1">
    <location>
        <begin position="292"/>
        <end position="305"/>
    </location>
</feature>
<feature type="region of interest" description="Disordered" evidence="1">
    <location>
        <begin position="532"/>
        <end position="564"/>
    </location>
</feature>
<protein>
    <submittedName>
        <fullName evidence="2">Uncharacterized protein</fullName>
    </submittedName>
</protein>
<dbReference type="EMBL" id="NJES01000293">
    <property type="protein sequence ID" value="PHH74131.1"/>
    <property type="molecule type" value="Genomic_DNA"/>
</dbReference>
<reference evidence="2 3" key="1">
    <citation type="submission" date="2017-06" db="EMBL/GenBank/DDBJ databases">
        <title>Ant-infecting Ophiocordyceps genomes reveal a high diversity of potential behavioral manipulation genes and a possible major role for enterotoxins.</title>
        <authorList>
            <person name="De Bekker C."/>
            <person name="Evans H.C."/>
            <person name="Brachmann A."/>
            <person name="Hughes D.P."/>
        </authorList>
    </citation>
    <scope>NUCLEOTIDE SEQUENCE [LARGE SCALE GENOMIC DNA]</scope>
    <source>
        <strain evidence="2 3">Map16</strain>
    </source>
</reference>
<feature type="compositionally biased region" description="Low complexity" evidence="1">
    <location>
        <begin position="379"/>
        <end position="405"/>
    </location>
</feature>
<feature type="region of interest" description="Disordered" evidence="1">
    <location>
        <begin position="202"/>
        <end position="252"/>
    </location>
</feature>
<dbReference type="OrthoDB" id="10688236at2759"/>
<feature type="region of interest" description="Disordered" evidence="1">
    <location>
        <begin position="364"/>
        <end position="425"/>
    </location>
</feature>
<feature type="region of interest" description="Disordered" evidence="1">
    <location>
        <begin position="446"/>
        <end position="498"/>
    </location>
</feature>
<comment type="caution">
    <text evidence="2">The sequence shown here is derived from an EMBL/GenBank/DDBJ whole genome shotgun (WGS) entry which is preliminary data.</text>
</comment>
<evidence type="ECO:0000313" key="2">
    <source>
        <dbReference type="EMBL" id="PHH74131.1"/>
    </source>
</evidence>
<evidence type="ECO:0000313" key="3">
    <source>
        <dbReference type="Proteomes" id="UP000226431"/>
    </source>
</evidence>
<dbReference type="AlphaFoldDB" id="A0A2C5Z4L9"/>
<accession>A0A2C5Z4L9</accession>
<proteinExistence type="predicted"/>
<feature type="region of interest" description="Disordered" evidence="1">
    <location>
        <begin position="282"/>
        <end position="343"/>
    </location>
</feature>
<evidence type="ECO:0000256" key="1">
    <source>
        <dbReference type="SAM" id="MobiDB-lite"/>
    </source>
</evidence>
<gene>
    <name evidence="2" type="ORF">CDD80_3290</name>
</gene>
<keyword evidence="3" id="KW-1185">Reference proteome</keyword>
<sequence length="622" mass="68327">MKYDAATLLLAAGTSLARPTVTRRDGLLPWKQMTAACDADHATEEYCGTDAICDMYRFGYMPNPAWNSWDECINAHESRYSVQPPPARSPPGWETKKPWTELTDEAKCSSSMDRVEKFCGTERYCASFSRPFGRSKYQSERECLDHHEKAPKKPWLEPTNHVACASNLGRHEQQCGTKVYCQSFDRLVGTGHRYASEQECLDAHEPEPAGSNSPDDDNSSDDNNSSGDNKPASQPKKPWLQPGAAGPCAASMGTDEKHCGTKVYCEQFNYAGGDRQYGSEQECLDAHEPESAGSNSPADSDSQADNKPAGSNPPADNKPTGQPKKPWVQPGAAGPCAASMGTDEKHCGTKVYCEQFNYAGGDRQYGSEQECLDAHEPESASNNPSADNKPASSNPPANNEPSSLSKKPWLEPGAAGPCAASMGTDEKHCGTKVYCEQFNYAGGDRQYGSEQECLDDHEPESTANGAPADNAAPTGGNPQADNKPPSQGKKPWLQPQNPSACAHVLGRSEQYCGTGLFCKYVDTNPHTEYKTERECLDDHEPEPTNNDPPEDRPPTIQYEPAKPKKPWVELEDLHRCYGQKPRNEHWCGTRIYCASFRYPAGEQLEYSSEQECLDDHLIPWNN</sequence>
<dbReference type="Proteomes" id="UP000226431">
    <property type="component" value="Unassembled WGS sequence"/>
</dbReference>
<name>A0A2C5Z4L9_9HYPO</name>
<organism evidence="2 3">
    <name type="scientific">Ophiocordyceps camponoti-rufipedis</name>
    <dbReference type="NCBI Taxonomy" id="2004952"/>
    <lineage>
        <taxon>Eukaryota</taxon>
        <taxon>Fungi</taxon>
        <taxon>Dikarya</taxon>
        <taxon>Ascomycota</taxon>
        <taxon>Pezizomycotina</taxon>
        <taxon>Sordariomycetes</taxon>
        <taxon>Hypocreomycetidae</taxon>
        <taxon>Hypocreales</taxon>
        <taxon>Ophiocordycipitaceae</taxon>
        <taxon>Ophiocordyceps</taxon>
    </lineage>
</organism>
<feature type="compositionally biased region" description="Basic and acidic residues" evidence="1">
    <location>
        <begin position="532"/>
        <end position="542"/>
    </location>
</feature>